<dbReference type="RefSeq" id="WP_265538412.1">
    <property type="nucleotide sequence ID" value="NZ_CP098740.1"/>
</dbReference>
<organism evidence="1 2">
    <name type="scientific">Streptomyces drozdowiczii</name>
    <dbReference type="NCBI Taxonomy" id="202862"/>
    <lineage>
        <taxon>Bacteria</taxon>
        <taxon>Bacillati</taxon>
        <taxon>Actinomycetota</taxon>
        <taxon>Actinomycetes</taxon>
        <taxon>Kitasatosporales</taxon>
        <taxon>Streptomycetaceae</taxon>
        <taxon>Streptomyces</taxon>
    </lineage>
</organism>
<accession>A0ABY6PLX5</accession>
<keyword evidence="2" id="KW-1185">Reference proteome</keyword>
<gene>
    <name evidence="1" type="ORF">NEH16_00425</name>
</gene>
<dbReference type="Proteomes" id="UP001164963">
    <property type="component" value="Chromosome"/>
</dbReference>
<evidence type="ECO:0000313" key="1">
    <source>
        <dbReference type="EMBL" id="UZK52776.1"/>
    </source>
</evidence>
<sequence>MTDPGLTSTDSDAGGESDLAVLVRARGRLRALVVQLETAPFADATAASMRSYLDEEATRASSAFARWLRLPEQSRTGQDDQALRGRS</sequence>
<evidence type="ECO:0000313" key="2">
    <source>
        <dbReference type="Proteomes" id="UP001164963"/>
    </source>
</evidence>
<protein>
    <submittedName>
        <fullName evidence="1">Uncharacterized protein</fullName>
    </submittedName>
</protein>
<dbReference type="EMBL" id="CP098740">
    <property type="protein sequence ID" value="UZK52776.1"/>
    <property type="molecule type" value="Genomic_DNA"/>
</dbReference>
<name>A0ABY6PLX5_9ACTN</name>
<proteinExistence type="predicted"/>
<reference evidence="1" key="1">
    <citation type="journal article" date="2022" name="Front. Microbiol.">
        <title>Mirubactin C rescues the lethal effect of cell wall biosynthesis mutations in Bacillus subtilis.</title>
        <authorList>
            <person name="Kepplinger B."/>
            <person name="Wen X."/>
            <person name="Tyler A.R."/>
            <person name="Kim B.Y."/>
            <person name="Brown J."/>
            <person name="Banks P."/>
            <person name="Dashti Y."/>
            <person name="Mackenzie E.S."/>
            <person name="Wills C."/>
            <person name="Kawai Y."/>
            <person name="Waldron K.J."/>
            <person name="Allenby N.E.E."/>
            <person name="Wu L.J."/>
            <person name="Hall M.J."/>
            <person name="Errington J."/>
        </authorList>
    </citation>
    <scope>NUCLEOTIDE SEQUENCE</scope>
    <source>
        <strain evidence="1">MDA8-470</strain>
    </source>
</reference>